<dbReference type="PANTHER" id="PTHR37534">
    <property type="entry name" value="TRANSCRIPTIONAL ACTIVATOR PROTEIN UGA3"/>
    <property type="match status" value="1"/>
</dbReference>
<comment type="caution">
    <text evidence="3">The sequence shown here is derived from an EMBL/GenBank/DDBJ whole genome shotgun (WGS) entry which is preliminary data.</text>
</comment>
<dbReference type="Proteomes" id="UP001521184">
    <property type="component" value="Unassembled WGS sequence"/>
</dbReference>
<dbReference type="InterPro" id="IPR021858">
    <property type="entry name" value="Fun_TF"/>
</dbReference>
<comment type="subcellular location">
    <subcellularLocation>
        <location evidence="1">Nucleus</location>
    </subcellularLocation>
</comment>
<proteinExistence type="predicted"/>
<dbReference type="PANTHER" id="PTHR37534:SF51">
    <property type="entry name" value="ACRIFLAVINE SENSITIVITY CONTROL PROTEIN ACR-2"/>
    <property type="match status" value="1"/>
</dbReference>
<dbReference type="EMBL" id="JAKEKT020000063">
    <property type="protein sequence ID" value="KAL1639493.1"/>
    <property type="molecule type" value="Genomic_DNA"/>
</dbReference>
<name>A0ABR3TIZ0_9PEZI</name>
<evidence type="ECO:0000313" key="4">
    <source>
        <dbReference type="Proteomes" id="UP001521184"/>
    </source>
</evidence>
<dbReference type="Pfam" id="PF11951">
    <property type="entry name" value="Fungal_trans_2"/>
    <property type="match status" value="1"/>
</dbReference>
<evidence type="ECO:0000256" key="2">
    <source>
        <dbReference type="ARBA" id="ARBA00023242"/>
    </source>
</evidence>
<protein>
    <recommendedName>
        <fullName evidence="5">Acriflavine sensitivity control protein acr-2</fullName>
    </recommendedName>
</protein>
<evidence type="ECO:0008006" key="5">
    <source>
        <dbReference type="Google" id="ProtNLM"/>
    </source>
</evidence>
<reference evidence="3 4" key="1">
    <citation type="journal article" date="2023" name="Plant Dis.">
        <title>First Report of Diplodia intermedia Causing Canker and Dieback Diseases on Apple Trees in Canada.</title>
        <authorList>
            <person name="Ellouze W."/>
            <person name="Ilyukhin E."/>
            <person name="Sulman M."/>
            <person name="Ali S."/>
        </authorList>
    </citation>
    <scope>NUCLEOTIDE SEQUENCE [LARGE SCALE GENOMIC DNA]</scope>
    <source>
        <strain evidence="3 4">M45-28</strain>
    </source>
</reference>
<organism evidence="3 4">
    <name type="scientific">Diplodia intermedia</name>
    <dbReference type="NCBI Taxonomy" id="856260"/>
    <lineage>
        <taxon>Eukaryota</taxon>
        <taxon>Fungi</taxon>
        <taxon>Dikarya</taxon>
        <taxon>Ascomycota</taxon>
        <taxon>Pezizomycotina</taxon>
        <taxon>Dothideomycetes</taxon>
        <taxon>Dothideomycetes incertae sedis</taxon>
        <taxon>Botryosphaeriales</taxon>
        <taxon>Botryosphaeriaceae</taxon>
        <taxon>Diplodia</taxon>
    </lineage>
</organism>
<keyword evidence="4" id="KW-1185">Reference proteome</keyword>
<keyword evidence="2" id="KW-0539">Nucleus</keyword>
<evidence type="ECO:0000256" key="1">
    <source>
        <dbReference type="ARBA" id="ARBA00004123"/>
    </source>
</evidence>
<sequence>MQKDDQFSTSKDHEKHLMEIPFTVILSLNCRDVAEGIAKTGQECLGYGKLFLWDQGVASRGKMMGKTIPVQTPAKPPRRDDVQAMSAGLGTGMEDTHQHGSNMTSQELVLKSSNAWTEPLQPSLIDPIFQDLGHSSRLYLSHFADEFCKSLVTYDMPNLNPFRDLIPLTREHAVLLHMAIANSAVHMANRYAMETQSAAVAAQSLKGIAPGQSSVIHSQPLQELSGQAARFYHDALVAKQKALRLLRHALQHVNTGNRDVLLAAIHLFANFELITSGKGDCIVHVEGARRLIECFGSESSSPMMGKLRDYVVSDCLTFYILGSMVASSRSRANADRHFQYVLPLLERAESNSYLSCPSVLLQIMLSASYLSSGVHPTPSDQASSLADGAAALLSRAQSFDVHAWAQGVQGISSQHADDFESRVHVASAHKSAICLYIHRAVQPTAHLLDAIQIEALVADVIHHLALIGRDDSLIKGTAWPTFVAGAESEEPERRAWVADRLVMLWRIMLWGYLPTALETLQVLWSTDGVFCPVDGARGAKEGWLQKLKRLGIEWMIV</sequence>
<accession>A0ABR3TIZ0</accession>
<evidence type="ECO:0000313" key="3">
    <source>
        <dbReference type="EMBL" id="KAL1639493.1"/>
    </source>
</evidence>
<gene>
    <name evidence="3" type="ORF">SLS58_007925</name>
</gene>